<comment type="caution">
    <text evidence="4">The sequence shown here is derived from an EMBL/GenBank/DDBJ whole genome shotgun (WGS) entry which is preliminary data.</text>
</comment>
<reference evidence="5" key="1">
    <citation type="journal article" date="2019" name="Int. J. Syst. Evol. Microbiol.">
        <title>The Global Catalogue of Microorganisms (GCM) 10K type strain sequencing project: providing services to taxonomists for standard genome sequencing and annotation.</title>
        <authorList>
            <consortium name="The Broad Institute Genomics Platform"/>
            <consortium name="The Broad Institute Genome Sequencing Center for Infectious Disease"/>
            <person name="Wu L."/>
            <person name="Ma J."/>
        </authorList>
    </citation>
    <scope>NUCLEOTIDE SEQUENCE [LARGE SCALE GENOMIC DNA]</scope>
    <source>
        <strain evidence="5">CCM 8933</strain>
    </source>
</reference>
<evidence type="ECO:0000259" key="3">
    <source>
        <dbReference type="Pfam" id="PF11797"/>
    </source>
</evidence>
<dbReference type="EMBL" id="JBHSSC010000042">
    <property type="protein sequence ID" value="MFC6181882.1"/>
    <property type="molecule type" value="Genomic_DNA"/>
</dbReference>
<evidence type="ECO:0000313" key="4">
    <source>
        <dbReference type="EMBL" id="MFC6181882.1"/>
    </source>
</evidence>
<dbReference type="Pfam" id="PF06030">
    <property type="entry name" value="WxLIP_PGBD"/>
    <property type="match status" value="1"/>
</dbReference>
<dbReference type="InterPro" id="IPR010317">
    <property type="entry name" value="WxLIP_PGBD"/>
</dbReference>
<dbReference type="InterPro" id="IPR021759">
    <property type="entry name" value="WxLIP_HBD"/>
</dbReference>
<name>A0ABW1S2A4_9LACO</name>
<dbReference type="Proteomes" id="UP001596282">
    <property type="component" value="Unassembled WGS sequence"/>
</dbReference>
<dbReference type="Pfam" id="PF11797">
    <property type="entry name" value="WxLIP_HBD"/>
    <property type="match status" value="1"/>
</dbReference>
<accession>A0ABW1S2A4</accession>
<protein>
    <submittedName>
        <fullName evidence="4">DUF916 and DUF3324 domain-containing protein</fullName>
    </submittedName>
</protein>
<keyword evidence="1" id="KW-0472">Membrane</keyword>
<keyword evidence="5" id="KW-1185">Reference proteome</keyword>
<evidence type="ECO:0000256" key="1">
    <source>
        <dbReference type="SAM" id="Phobius"/>
    </source>
</evidence>
<evidence type="ECO:0000259" key="2">
    <source>
        <dbReference type="Pfam" id="PF06030"/>
    </source>
</evidence>
<gene>
    <name evidence="4" type="ORF">ACFP5Y_11660</name>
</gene>
<feature type="transmembrane region" description="Helical" evidence="1">
    <location>
        <begin position="318"/>
        <end position="343"/>
    </location>
</feature>
<organism evidence="4 5">
    <name type="scientific">Lactiplantibacillus daowaiensis</name>
    <dbReference type="NCBI Taxonomy" id="2559918"/>
    <lineage>
        <taxon>Bacteria</taxon>
        <taxon>Bacillati</taxon>
        <taxon>Bacillota</taxon>
        <taxon>Bacilli</taxon>
        <taxon>Lactobacillales</taxon>
        <taxon>Lactobacillaceae</taxon>
        <taxon>Lactiplantibacillus</taxon>
    </lineage>
</organism>
<feature type="domain" description="WxL Interacting Protein host binding" evidence="3">
    <location>
        <begin position="173"/>
        <end position="307"/>
    </location>
</feature>
<feature type="domain" description="WxL Interacting Protein peptidoglycan binding" evidence="2">
    <location>
        <begin position="41"/>
        <end position="161"/>
    </location>
</feature>
<dbReference type="RefSeq" id="WP_137627910.1">
    <property type="nucleotide sequence ID" value="NZ_BJDJ01000004.1"/>
</dbReference>
<sequence>MQRFKQQLIGLSVLIGLVAGLIGGNHTIQAAGTTQSNNIGFSVAAKIPKNQLNQKNSFFDLKMHSGQTQTLKTVIYNVTNRDIKVQTAIHTAYTNGNGVIEYVQPTQSFDSSLKFKMADLTKLSGSKTVVVPANGSKVVTAQVKIPKTTFNGVILGGWYFKRVNEKATSTVKKSMNITNEYSYVIGLKYTLGKVPAPTLQLTKVIAGMQNYHKGIFPVLRNPRAVIISNLNIKTKVTARNSGKTVVTNTKQHAQLAPNSTYKYPLLLGKTNLQAGKYHLHMVVKNSQHRWVFDRNFTINQAAAKKYNAASVDTSGINIIWFIVLGALGMLILVLLLLWLVLWLKRRRQQSQDQN</sequence>
<evidence type="ECO:0000313" key="5">
    <source>
        <dbReference type="Proteomes" id="UP001596282"/>
    </source>
</evidence>
<keyword evidence="1" id="KW-0812">Transmembrane</keyword>
<keyword evidence="1" id="KW-1133">Transmembrane helix</keyword>
<proteinExistence type="predicted"/>